<reference evidence="2 3" key="1">
    <citation type="journal article" date="2018" name="Nature">
        <title>A major lineage of non-tailed dsDNA viruses as unrecognized killers of marine bacteria.</title>
        <authorList>
            <person name="Kauffman K.M."/>
            <person name="Hussain F.A."/>
            <person name="Yang J."/>
            <person name="Arevalo P."/>
            <person name="Brown J.M."/>
            <person name="Chang W.K."/>
            <person name="VanInsberghe D."/>
            <person name="Elsherbini J."/>
            <person name="Sharma R.S."/>
            <person name="Cutler M.B."/>
            <person name="Kelly L."/>
            <person name="Polz M.F."/>
        </authorList>
    </citation>
    <scope>NUCLEOTIDE SEQUENCE [LARGE SCALE GENOMIC DNA]</scope>
    <source>
        <strain evidence="2 3">10N.286.55.E1</strain>
    </source>
</reference>
<comment type="caution">
    <text evidence="2">The sequence shown here is derived from an EMBL/GenBank/DDBJ whole genome shotgun (WGS) entry which is preliminary data.</text>
</comment>
<keyword evidence="3" id="KW-1185">Reference proteome</keyword>
<feature type="transmembrane region" description="Helical" evidence="1">
    <location>
        <begin position="30"/>
        <end position="48"/>
    </location>
</feature>
<dbReference type="Proteomes" id="UP000239763">
    <property type="component" value="Unassembled WGS sequence"/>
</dbReference>
<gene>
    <name evidence="2" type="ORF">BCV38_21120</name>
</gene>
<keyword evidence="1" id="KW-0812">Transmembrane</keyword>
<sequence length="86" mass="9760">MNLLNRLGQILIFLPTIFCFSYLLRPLLMMILIPGGLCLLAILGGKEVRRPLYAMLKTSLWPTSNKTKGKVMKRKQSIKRVNAQEG</sequence>
<accession>A0AA44VUY9</accession>
<evidence type="ECO:0000313" key="3">
    <source>
        <dbReference type="Proteomes" id="UP000239763"/>
    </source>
</evidence>
<evidence type="ECO:0000256" key="1">
    <source>
        <dbReference type="SAM" id="Phobius"/>
    </source>
</evidence>
<evidence type="ECO:0000313" key="2">
    <source>
        <dbReference type="EMBL" id="PME30124.1"/>
    </source>
</evidence>
<organism evidence="2 3">
    <name type="scientific">Vibrio lentus</name>
    <dbReference type="NCBI Taxonomy" id="136468"/>
    <lineage>
        <taxon>Bacteria</taxon>
        <taxon>Pseudomonadati</taxon>
        <taxon>Pseudomonadota</taxon>
        <taxon>Gammaproteobacteria</taxon>
        <taxon>Vibrionales</taxon>
        <taxon>Vibrionaceae</taxon>
        <taxon>Vibrio</taxon>
    </lineage>
</organism>
<name>A0AA44VUY9_9VIBR</name>
<dbReference type="EMBL" id="MCSB01000011">
    <property type="protein sequence ID" value="PME30124.1"/>
    <property type="molecule type" value="Genomic_DNA"/>
</dbReference>
<proteinExistence type="predicted"/>
<protein>
    <submittedName>
        <fullName evidence="2">Uncharacterized protein</fullName>
    </submittedName>
</protein>
<keyword evidence="1" id="KW-0472">Membrane</keyword>
<keyword evidence="1" id="KW-1133">Transmembrane helix</keyword>
<feature type="transmembrane region" description="Helical" evidence="1">
    <location>
        <begin position="7"/>
        <end position="24"/>
    </location>
</feature>
<dbReference type="AlphaFoldDB" id="A0AA44VUY9"/>